<dbReference type="PROSITE" id="PS50885">
    <property type="entry name" value="HAMP"/>
    <property type="match status" value="1"/>
</dbReference>
<dbReference type="eggNOG" id="COG5001">
    <property type="taxonomic scope" value="Bacteria"/>
</dbReference>
<dbReference type="SMART" id="SM00052">
    <property type="entry name" value="EAL"/>
    <property type="match status" value="1"/>
</dbReference>
<dbReference type="CDD" id="cd01949">
    <property type="entry name" value="GGDEF"/>
    <property type="match status" value="1"/>
</dbReference>
<dbReference type="Pfam" id="PF00990">
    <property type="entry name" value="GGDEF"/>
    <property type="match status" value="1"/>
</dbReference>
<dbReference type="NCBIfam" id="TIGR00254">
    <property type="entry name" value="GGDEF"/>
    <property type="match status" value="1"/>
</dbReference>
<feature type="domain" description="HAMP" evidence="8">
    <location>
        <begin position="216"/>
        <end position="269"/>
    </location>
</feature>
<feature type="domain" description="EAL" evidence="7">
    <location>
        <begin position="451"/>
        <end position="705"/>
    </location>
</feature>
<organism evidence="10 11">
    <name type="scientific">Arenimonas oryziterrae DSM 21050 = YC6267</name>
    <dbReference type="NCBI Taxonomy" id="1121015"/>
    <lineage>
        <taxon>Bacteria</taxon>
        <taxon>Pseudomonadati</taxon>
        <taxon>Pseudomonadota</taxon>
        <taxon>Gammaproteobacteria</taxon>
        <taxon>Lysobacterales</taxon>
        <taxon>Lysobacteraceae</taxon>
        <taxon>Arenimonas</taxon>
    </lineage>
</organism>
<accession>A0A091AZR3</accession>
<keyword evidence="3 6" id="KW-0812">Transmembrane</keyword>
<dbReference type="SMART" id="SM00304">
    <property type="entry name" value="HAMP"/>
    <property type="match status" value="1"/>
</dbReference>
<keyword evidence="4 6" id="KW-1133">Transmembrane helix</keyword>
<reference evidence="10 11" key="1">
    <citation type="submission" date="2013-09" db="EMBL/GenBank/DDBJ databases">
        <title>Genome sequencing of Arenimonas oryziterrae.</title>
        <authorList>
            <person name="Chen F."/>
            <person name="Wang G."/>
        </authorList>
    </citation>
    <scope>NUCLEOTIDE SEQUENCE [LARGE SCALE GENOMIC DNA]</scope>
    <source>
        <strain evidence="10 11">YC6267</strain>
    </source>
</reference>
<evidence type="ECO:0000313" key="11">
    <source>
        <dbReference type="Proteomes" id="UP000029385"/>
    </source>
</evidence>
<dbReference type="InterPro" id="IPR033463">
    <property type="entry name" value="sCache_3"/>
</dbReference>
<evidence type="ECO:0000259" key="8">
    <source>
        <dbReference type="PROSITE" id="PS50885"/>
    </source>
</evidence>
<feature type="domain" description="GGDEF" evidence="9">
    <location>
        <begin position="305"/>
        <end position="442"/>
    </location>
</feature>
<dbReference type="SUPFAM" id="SSF141868">
    <property type="entry name" value="EAL domain-like"/>
    <property type="match status" value="1"/>
</dbReference>
<proteinExistence type="predicted"/>
<dbReference type="InterPro" id="IPR043128">
    <property type="entry name" value="Rev_trsase/Diguanyl_cyclase"/>
</dbReference>
<dbReference type="InterPro" id="IPR035919">
    <property type="entry name" value="EAL_sf"/>
</dbReference>
<dbReference type="Proteomes" id="UP000029385">
    <property type="component" value="Unassembled WGS sequence"/>
</dbReference>
<evidence type="ECO:0000256" key="3">
    <source>
        <dbReference type="ARBA" id="ARBA00022692"/>
    </source>
</evidence>
<keyword evidence="2" id="KW-1003">Cell membrane</keyword>
<dbReference type="PATRIC" id="fig|1121015.4.peg.500"/>
<dbReference type="AlphaFoldDB" id="A0A091AZR3"/>
<evidence type="ECO:0000259" key="9">
    <source>
        <dbReference type="PROSITE" id="PS50887"/>
    </source>
</evidence>
<protein>
    <recommendedName>
        <fullName evidence="12">Diguanylate cyclase</fullName>
    </recommendedName>
</protein>
<dbReference type="InterPro" id="IPR001633">
    <property type="entry name" value="EAL_dom"/>
</dbReference>
<dbReference type="GO" id="GO:0005886">
    <property type="term" value="C:plasma membrane"/>
    <property type="evidence" value="ECO:0007669"/>
    <property type="project" value="UniProtKB-SubCell"/>
</dbReference>
<evidence type="ECO:0000313" key="10">
    <source>
        <dbReference type="EMBL" id="KFN44916.1"/>
    </source>
</evidence>
<dbReference type="CDD" id="cd01948">
    <property type="entry name" value="EAL"/>
    <property type="match status" value="1"/>
</dbReference>
<dbReference type="Pfam" id="PF00563">
    <property type="entry name" value="EAL"/>
    <property type="match status" value="1"/>
</dbReference>
<dbReference type="PANTHER" id="PTHR44757:SF2">
    <property type="entry name" value="BIOFILM ARCHITECTURE MAINTENANCE PROTEIN MBAA"/>
    <property type="match status" value="1"/>
</dbReference>
<comment type="caution">
    <text evidence="10">The sequence shown here is derived from an EMBL/GenBank/DDBJ whole genome shotgun (WGS) entry which is preliminary data.</text>
</comment>
<evidence type="ECO:0000259" key="7">
    <source>
        <dbReference type="PROSITE" id="PS50883"/>
    </source>
</evidence>
<dbReference type="InterPro" id="IPR000160">
    <property type="entry name" value="GGDEF_dom"/>
</dbReference>
<dbReference type="Pfam" id="PF00672">
    <property type="entry name" value="HAMP"/>
    <property type="match status" value="1"/>
</dbReference>
<dbReference type="InterPro" id="IPR029787">
    <property type="entry name" value="Nucleotide_cyclase"/>
</dbReference>
<evidence type="ECO:0000256" key="5">
    <source>
        <dbReference type="ARBA" id="ARBA00023136"/>
    </source>
</evidence>
<dbReference type="PANTHER" id="PTHR44757">
    <property type="entry name" value="DIGUANYLATE CYCLASE DGCP"/>
    <property type="match status" value="1"/>
</dbReference>
<dbReference type="PROSITE" id="PS50887">
    <property type="entry name" value="GGDEF"/>
    <property type="match status" value="1"/>
</dbReference>
<evidence type="ECO:0000256" key="6">
    <source>
        <dbReference type="SAM" id="Phobius"/>
    </source>
</evidence>
<evidence type="ECO:0000256" key="1">
    <source>
        <dbReference type="ARBA" id="ARBA00004651"/>
    </source>
</evidence>
<gene>
    <name evidence="10" type="ORF">N789_02535</name>
</gene>
<dbReference type="Gene3D" id="6.10.340.10">
    <property type="match status" value="1"/>
</dbReference>
<dbReference type="InterPro" id="IPR052155">
    <property type="entry name" value="Biofilm_reg_signaling"/>
</dbReference>
<dbReference type="Pfam" id="PF17203">
    <property type="entry name" value="sCache_3_2"/>
    <property type="match status" value="1"/>
</dbReference>
<evidence type="ECO:0000256" key="2">
    <source>
        <dbReference type="ARBA" id="ARBA00022475"/>
    </source>
</evidence>
<sequence length="707" mass="77018">MNIRLGLRGQLLAVLALLVLLVLAVAFALWRGEESNRRQVIAHSNAAMLALAKDNLQRRGEQLAGQFAKSVAVPMASADVARIAVVTRATLHQPDVEYVIVYDQQGRILDDGGDGSHVGQPMVDPLADAALAASALKLQWTDNLLDVSAPVLGDGRRLGGVRVGLVNNKPSAAQARILAPLNVHLHEASAQHRRWLAIALAGLLLTSALAVYVLERRILAPIRALAHTMEEREPDQEKAVVIDTARADEIGDLFRAFSRMSAGVARHDREIRRMAYTDPLTGLSNRLAFREALDDRLLTLHANSGELALLFIDLDDFKRVNDTLGHEVGDDVLSQLSVRVRVALESHGAKGSEIARFGGDEFIVLFLGDDIRATSARLAEALIEEIQRPLVLQGKQVFLGASVGITLFPFDASNAGQLLKNADIAMYQAKVAGKNCYRFYSRAMDQAVERRVQLEQELRGAWERGELTVLYQPIFHLTDGRITGAEALLRWQHPRLGMVPPSVFIEVAEQSGLIEVLGRHVLETACHDAAQWSQAAGAKPFVSVNISPRQLRSGELPDVVGHSLKTSGLLPQQLHLELTETAVLSDEAQASALLSRVRATGVKVWLDDFGTGFSGLSHLRRVPVDGVKIDRSFVADVLRDPDDLALTTAIIAMAHSLGITVVAEGIETEGQYAILRERGCDQGQGFWLGRPMSADDLARKFQDAPIS</sequence>
<dbReference type="SUPFAM" id="SSF103190">
    <property type="entry name" value="Sensory domain-like"/>
    <property type="match status" value="1"/>
</dbReference>
<dbReference type="Gene3D" id="3.30.70.270">
    <property type="match status" value="1"/>
</dbReference>
<dbReference type="SUPFAM" id="SSF55073">
    <property type="entry name" value="Nucleotide cyclase"/>
    <property type="match status" value="1"/>
</dbReference>
<dbReference type="InterPro" id="IPR029151">
    <property type="entry name" value="Sensor-like_sf"/>
</dbReference>
<keyword evidence="5 6" id="KW-0472">Membrane</keyword>
<dbReference type="PROSITE" id="PS50883">
    <property type="entry name" value="EAL"/>
    <property type="match status" value="1"/>
</dbReference>
<dbReference type="SUPFAM" id="SSF158472">
    <property type="entry name" value="HAMP domain-like"/>
    <property type="match status" value="1"/>
</dbReference>
<keyword evidence="11" id="KW-1185">Reference proteome</keyword>
<evidence type="ECO:0008006" key="12">
    <source>
        <dbReference type="Google" id="ProtNLM"/>
    </source>
</evidence>
<dbReference type="GO" id="GO:0007165">
    <property type="term" value="P:signal transduction"/>
    <property type="evidence" value="ECO:0007669"/>
    <property type="project" value="InterPro"/>
</dbReference>
<dbReference type="RefSeq" id="WP_169512590.1">
    <property type="nucleotide sequence ID" value="NZ_ATVD01000002.1"/>
</dbReference>
<dbReference type="SMART" id="SM00267">
    <property type="entry name" value="GGDEF"/>
    <property type="match status" value="1"/>
</dbReference>
<comment type="subcellular location">
    <subcellularLocation>
        <location evidence="1">Cell membrane</location>
        <topology evidence="1">Multi-pass membrane protein</topology>
    </subcellularLocation>
</comment>
<name>A0A091AZR3_9GAMM</name>
<dbReference type="EMBL" id="AVCI01000001">
    <property type="protein sequence ID" value="KFN44916.1"/>
    <property type="molecule type" value="Genomic_DNA"/>
</dbReference>
<dbReference type="InterPro" id="IPR003660">
    <property type="entry name" value="HAMP_dom"/>
</dbReference>
<dbReference type="STRING" id="1121015.GCA_000420545_01452"/>
<evidence type="ECO:0000256" key="4">
    <source>
        <dbReference type="ARBA" id="ARBA00022989"/>
    </source>
</evidence>
<feature type="transmembrane region" description="Helical" evidence="6">
    <location>
        <begin position="195"/>
        <end position="214"/>
    </location>
</feature>
<dbReference type="Gene3D" id="3.20.20.450">
    <property type="entry name" value="EAL domain"/>
    <property type="match status" value="1"/>
</dbReference>